<evidence type="ECO:0000313" key="3">
    <source>
        <dbReference type="Proteomes" id="UP000198908"/>
    </source>
</evidence>
<keyword evidence="2" id="KW-0695">RNA-directed DNA polymerase</keyword>
<dbReference type="InterPro" id="IPR000477">
    <property type="entry name" value="RT_dom"/>
</dbReference>
<dbReference type="GO" id="GO:0003964">
    <property type="term" value="F:RNA-directed DNA polymerase activity"/>
    <property type="evidence" value="ECO:0007669"/>
    <property type="project" value="UniProtKB-KW"/>
</dbReference>
<dbReference type="OrthoDB" id="7055795at2"/>
<sequence>MRTTQSESYGYCVKTCAEKPKRDAELQLSIGAPSSPHVSNYLMWEFDSKLTRFCEACSAEYTRYADDIAVSTSSPQLLDAIEVEVRRLPGELDYLRLSLNEGKTVNVSTKNRRTLVGLVLANDGNVSIGREEKRRLRAAMHKLTQGKLPVEETARLRGQLAFAYSIDPDFVNDLCRRSNFANVAAISQPDAGNSLIEDDCADLLFALQD</sequence>
<proteinExistence type="predicted"/>
<evidence type="ECO:0000259" key="1">
    <source>
        <dbReference type="PROSITE" id="PS50878"/>
    </source>
</evidence>
<name>A0A1G6VTU1_9BURK</name>
<keyword evidence="2" id="KW-0808">Transferase</keyword>
<dbReference type="RefSeq" id="WP_143189307.1">
    <property type="nucleotide sequence ID" value="NZ_FMYQ01000021.1"/>
</dbReference>
<keyword evidence="2" id="KW-0548">Nucleotidyltransferase</keyword>
<keyword evidence="3" id="KW-1185">Reference proteome</keyword>
<accession>A0A1G6VTU1</accession>
<reference evidence="3" key="1">
    <citation type="submission" date="2016-09" db="EMBL/GenBank/DDBJ databases">
        <authorList>
            <person name="Varghese N."/>
            <person name="Submissions S."/>
        </authorList>
    </citation>
    <scope>NUCLEOTIDE SEQUENCE [LARGE SCALE GENOMIC DNA]</scope>
    <source>
        <strain evidence="3">TNe-862</strain>
    </source>
</reference>
<dbReference type="EMBL" id="FMYQ01000021">
    <property type="protein sequence ID" value="SDD56971.1"/>
    <property type="molecule type" value="Genomic_DNA"/>
</dbReference>
<gene>
    <name evidence="2" type="ORF">SAMN05421548_121137</name>
</gene>
<dbReference type="STRING" id="416944.SAMN05421548_121137"/>
<evidence type="ECO:0000313" key="2">
    <source>
        <dbReference type="EMBL" id="SDD56971.1"/>
    </source>
</evidence>
<dbReference type="PROSITE" id="PS50878">
    <property type="entry name" value="RT_POL"/>
    <property type="match status" value="1"/>
</dbReference>
<organism evidence="2 3">
    <name type="scientific">Paraburkholderia lycopersici</name>
    <dbReference type="NCBI Taxonomy" id="416944"/>
    <lineage>
        <taxon>Bacteria</taxon>
        <taxon>Pseudomonadati</taxon>
        <taxon>Pseudomonadota</taxon>
        <taxon>Betaproteobacteria</taxon>
        <taxon>Burkholderiales</taxon>
        <taxon>Burkholderiaceae</taxon>
        <taxon>Paraburkholderia</taxon>
    </lineage>
</organism>
<feature type="domain" description="Reverse transcriptase" evidence="1">
    <location>
        <begin position="1"/>
        <end position="120"/>
    </location>
</feature>
<protein>
    <submittedName>
        <fullName evidence="2">Reverse transcriptase (RNA-dependent DNA polymerase)</fullName>
    </submittedName>
</protein>
<dbReference type="Proteomes" id="UP000198908">
    <property type="component" value="Unassembled WGS sequence"/>
</dbReference>
<dbReference type="AlphaFoldDB" id="A0A1G6VTU1"/>